<dbReference type="AlphaFoldDB" id="A0AAX3M5B1"/>
<reference evidence="1 2" key="1">
    <citation type="submission" date="2023-02" db="EMBL/GenBank/DDBJ databases">
        <title>Genome sequence of Paenibacillus kyungheensis KACC 18744.</title>
        <authorList>
            <person name="Kim S."/>
            <person name="Heo J."/>
            <person name="Kwon S.-W."/>
        </authorList>
    </citation>
    <scope>NUCLEOTIDE SEQUENCE [LARGE SCALE GENOMIC DNA]</scope>
    <source>
        <strain evidence="1 2">KACC 18744</strain>
    </source>
</reference>
<gene>
    <name evidence="1" type="ORF">PQ456_05555</name>
</gene>
<proteinExistence type="predicted"/>
<dbReference type="GO" id="GO:0019062">
    <property type="term" value="P:virion attachment to host cell"/>
    <property type="evidence" value="ECO:0007669"/>
    <property type="project" value="InterPro"/>
</dbReference>
<protein>
    <submittedName>
        <fullName evidence="1">Phage tail protein</fullName>
    </submittedName>
</protein>
<name>A0AAX3M5B1_9BACL</name>
<dbReference type="EMBL" id="CP117416">
    <property type="protein sequence ID" value="WCT56988.1"/>
    <property type="molecule type" value="Genomic_DNA"/>
</dbReference>
<keyword evidence="2" id="KW-1185">Reference proteome</keyword>
<dbReference type="Proteomes" id="UP001220509">
    <property type="component" value="Chromosome"/>
</dbReference>
<dbReference type="KEGG" id="pka:PQ456_05555"/>
<evidence type="ECO:0000313" key="1">
    <source>
        <dbReference type="EMBL" id="WCT56988.1"/>
    </source>
</evidence>
<accession>A0AAX3M5B1</accession>
<dbReference type="Pfam" id="PF03406">
    <property type="entry name" value="Phage_fiber_2"/>
    <property type="match status" value="1"/>
</dbReference>
<sequence>MASNTPNLNLLKKDPLTDGNETFNIQTMMNDNWDKIDTAVKKVQDDVANIDPDIPDASTTQKGIVQLSSATNSASETLAATAKAVKTVADASLPKTGGTVSGDISISGKSTLVGPIDFRNGMDGLGDIKNTGGIRSNGIVNFTNRLFVSSGDNNGQPSLSLSIGDNDTGFNHNSDGYVDLISNGRTVAYMKGGRFVVRGDGDDFYDVARDIINLKQSVSNGKTSIASAITDRGVNTLADANFSTMAANIRNIPARMIDGNFNTDYIEISRDYTGTVLTYNFPGVNFTPKAVSIIIGTKYIYNGGQSSLYGDMNPSTLNVNNSFSASVNGASVSTTISGSQVTFKFTRQTSGAYSGGNIYTQIKDFRVIG</sequence>
<dbReference type="InterPro" id="IPR005068">
    <property type="entry name" value="Phage_lambda_Stf-r2"/>
</dbReference>
<evidence type="ECO:0000313" key="2">
    <source>
        <dbReference type="Proteomes" id="UP001220509"/>
    </source>
</evidence>
<dbReference type="GO" id="GO:0046718">
    <property type="term" value="P:symbiont entry into host cell"/>
    <property type="evidence" value="ECO:0007669"/>
    <property type="project" value="InterPro"/>
</dbReference>
<organism evidence="1 2">
    <name type="scientific">Paenibacillus kyungheensis</name>
    <dbReference type="NCBI Taxonomy" id="1452732"/>
    <lineage>
        <taxon>Bacteria</taxon>
        <taxon>Bacillati</taxon>
        <taxon>Bacillota</taxon>
        <taxon>Bacilli</taxon>
        <taxon>Bacillales</taxon>
        <taxon>Paenibacillaceae</taxon>
        <taxon>Paenibacillus</taxon>
    </lineage>
</organism>